<evidence type="ECO:0000256" key="1">
    <source>
        <dbReference type="ARBA" id="ARBA00004123"/>
    </source>
</evidence>
<keyword evidence="5 11" id="KW-0802">TPR repeat</keyword>
<evidence type="ECO:0000256" key="2">
    <source>
        <dbReference type="ARBA" id="ARBA00022553"/>
    </source>
</evidence>
<dbReference type="PROSITE" id="PS00115">
    <property type="entry name" value="RNA_POL_II_REPEAT"/>
    <property type="match status" value="6"/>
</dbReference>
<keyword evidence="10" id="KW-0694">RNA-binding</keyword>
<dbReference type="InterPro" id="IPR000684">
    <property type="entry name" value="RNA_pol_II_repeat_euk"/>
</dbReference>
<dbReference type="PRINTS" id="PR01217">
    <property type="entry name" value="PRICHEXTENSN"/>
</dbReference>
<dbReference type="SMART" id="SM00355">
    <property type="entry name" value="ZnF_C2H2"/>
    <property type="match status" value="2"/>
</dbReference>
<keyword evidence="4" id="KW-0677">Repeat</keyword>
<dbReference type="InterPro" id="IPR035979">
    <property type="entry name" value="RBD_domain_sf"/>
</dbReference>
<evidence type="ECO:0000256" key="12">
    <source>
        <dbReference type="SAM" id="MobiDB-lite"/>
    </source>
</evidence>
<dbReference type="Pfam" id="PF00076">
    <property type="entry name" value="RRM_1"/>
    <property type="match status" value="1"/>
</dbReference>
<dbReference type="InterPro" id="IPR011990">
    <property type="entry name" value="TPR-like_helical_dom_sf"/>
</dbReference>
<dbReference type="InterPro" id="IPR019734">
    <property type="entry name" value="TPR_rpt"/>
</dbReference>
<dbReference type="Pfam" id="PF13424">
    <property type="entry name" value="TPR_12"/>
    <property type="match status" value="2"/>
</dbReference>
<evidence type="ECO:0000259" key="13">
    <source>
        <dbReference type="PROSITE" id="PS50102"/>
    </source>
</evidence>
<feature type="repeat" description="TPR" evidence="11">
    <location>
        <begin position="1158"/>
        <end position="1191"/>
    </location>
</feature>
<keyword evidence="9" id="KW-0539">Nucleus</keyword>
<dbReference type="SMART" id="SM00360">
    <property type="entry name" value="RRM"/>
    <property type="match status" value="1"/>
</dbReference>
<dbReference type="InterPro" id="IPR000504">
    <property type="entry name" value="RRM_dom"/>
</dbReference>
<sequence>MNETWPRRKTSMDIKKKLDEDASGVDVPFKHHYAVPNVLNVKELNFDVLEGANQNQKGSLFQNIKSSGGVLEDVIETDSSVSQFARSQRSDDAISKMTNPSDRMQGPQLSLVSPETNENSTNSPEYTPTSCSASDSHLCSPISPPYCPSSPVYKPTSPRYRPTSPRYWPLSSGHSQKSPLYENRPLSLPYCPPSPAYKPTSPAYSPESPVYLPKSPVYSPTSPAYKPKSPSYSPKSPAYSPTSPAYSPTSPAYSPSSPEYCPTSPAYSPTSPAYCPTSPAYSPTSPAYSPTSPAYSPTSPAYSPTSPAYSPTSPAYSPTSPAYSPSSPEYCPTSPAYTSSPAYSPMSPECSPFIPSRAPTLNVDFIYQFDAAKLGIVLTPNTVLISGFPLHLNGELVTQLLSAFGEIKELHLVKDDVDATISKGYCFVEYTETHIRDMAIAGLNGMEMGGGKVLTAKLAPAYKPTSPAYSLESPVYLPTSPKYGPTSPAYKPTSPAYSPESPADSSRTAVDYCSNELMTTKGKHFSTIESSGQKKVEQSYKHKQSSNDQLNASETTISALGTISSLPSNSTAPRSPFVFKESRVNAAISDIESIEEKAKLKWIKNYSREFAKCSFLHCQKAFISQFYLTNHLLSKHGQDLKEEQAKCRHVFKESRVNAAISDIESAEEKAKLKWVNNHSREFAKCSFDHCQKVFKSQFYLTKHLLSKHGQDLKEEQAKCRNEYMMKMDDEISHLVQNNLENNKQDTSTMKSTLDSEPRDQEQILSICKPIVSPYSSTLSKYGTESTIANTADDGPHLPVWFTERVFIQIHGKCGVIQEVHKSSAVVEFDDSTTKNVSASECTMVPPKEFDMVLVTGGPDVGFEGELVCIDNTHGLVSTGNIDFSLEGEIVCDAVVQNSNKESKVVDLDHLAKIDIYAQTTHAHRSYDYSISNRKSSTSQMSPEHGFSNYTASKRKSLAAPKYCPTYTRQLRKILEANDKHDPIQDARDPEHSISLQKYSTERRTPYILDDGKNVPAWFQERVYIQIHGKSGVINEVHKTSAVVEFDNKTFQSVDANGCTVVPPKEEDMVLVTGGADVGLEGKLMYIHSSSAVVQKSNGEFKVVDLAHLAKIASYTQTSPEYGFSTFPTSKSRTTAPPKYSPTSERYYPNSPRSMIRHAETYGKMALERLSTNDYDTALEYYEKTIACQEKAYSTNHHPEISITYISIGSVYGEKGDYVKELEYYEKAISIQEKEEHPDSPQIYTDIASIYEKRNDYDEALKFYEKAREIEEKKVGTKDHISLVWIYSKLGSVCDNMGAHEKAFYYLEKAGEIEVKKGDYDKGLKYYEKAREIEQKVICGDIEKVAAYCARYAASS</sequence>
<evidence type="ECO:0000313" key="14">
    <source>
        <dbReference type="EMBL" id="GFH46414.1"/>
    </source>
</evidence>
<dbReference type="GO" id="GO:0003723">
    <property type="term" value="F:RNA binding"/>
    <property type="evidence" value="ECO:0007669"/>
    <property type="project" value="UniProtKB-UniRule"/>
</dbReference>
<keyword evidence="14" id="KW-0240">DNA-directed RNA polymerase</keyword>
<name>A0AAD3H1H4_9STRA</name>
<evidence type="ECO:0000256" key="8">
    <source>
        <dbReference type="ARBA" id="ARBA00023163"/>
    </source>
</evidence>
<dbReference type="Pfam" id="PF05001">
    <property type="entry name" value="RNA_pol_Rpb1_R"/>
    <property type="match status" value="13"/>
</dbReference>
<evidence type="ECO:0000256" key="11">
    <source>
        <dbReference type="PROSITE-ProRule" id="PRU00339"/>
    </source>
</evidence>
<dbReference type="GO" id="GO:0005634">
    <property type="term" value="C:nucleus"/>
    <property type="evidence" value="ECO:0007669"/>
    <property type="project" value="UniProtKB-SubCell"/>
</dbReference>
<feature type="repeat" description="TPR" evidence="11">
    <location>
        <begin position="1201"/>
        <end position="1234"/>
    </location>
</feature>
<dbReference type="PANTHER" id="PTHR45641:SF1">
    <property type="entry name" value="AAA+ ATPASE DOMAIN-CONTAINING PROTEIN"/>
    <property type="match status" value="1"/>
</dbReference>
<gene>
    <name evidence="14" type="ORF">CTEN210_02888</name>
</gene>
<dbReference type="SMART" id="SM00028">
    <property type="entry name" value="TPR"/>
    <property type="match status" value="4"/>
</dbReference>
<dbReference type="InterPro" id="IPR013087">
    <property type="entry name" value="Znf_C2H2_type"/>
</dbReference>
<feature type="region of interest" description="Disordered" evidence="12">
    <location>
        <begin position="524"/>
        <end position="551"/>
    </location>
</feature>
<dbReference type="PROSITE" id="PS00028">
    <property type="entry name" value="ZINC_FINGER_C2H2_1"/>
    <property type="match status" value="2"/>
</dbReference>
<evidence type="ECO:0000256" key="6">
    <source>
        <dbReference type="ARBA" id="ARBA00022833"/>
    </source>
</evidence>
<protein>
    <submittedName>
        <fullName evidence="14">DNA-directed RNA polymerase II subunit RPB1</fullName>
    </submittedName>
</protein>
<dbReference type="PROSITE" id="PS50102">
    <property type="entry name" value="RRM"/>
    <property type="match status" value="1"/>
</dbReference>
<dbReference type="GO" id="GO:0000428">
    <property type="term" value="C:DNA-directed RNA polymerase complex"/>
    <property type="evidence" value="ECO:0007669"/>
    <property type="project" value="UniProtKB-KW"/>
</dbReference>
<dbReference type="SUPFAM" id="SSF48452">
    <property type="entry name" value="TPR-like"/>
    <property type="match status" value="1"/>
</dbReference>
<dbReference type="InterPro" id="IPR012677">
    <property type="entry name" value="Nucleotide-bd_a/b_plait_sf"/>
</dbReference>
<feature type="region of interest" description="Disordered" evidence="12">
    <location>
        <begin position="220"/>
        <end position="269"/>
    </location>
</feature>
<dbReference type="SUPFAM" id="SSF54928">
    <property type="entry name" value="RNA-binding domain, RBD"/>
    <property type="match status" value="1"/>
</dbReference>
<feature type="region of interest" description="Disordered" evidence="12">
    <location>
        <begin position="1125"/>
        <end position="1144"/>
    </location>
</feature>
<keyword evidence="3" id="KW-0479">Metal-binding</keyword>
<evidence type="ECO:0000256" key="9">
    <source>
        <dbReference type="ARBA" id="ARBA00023242"/>
    </source>
</evidence>
<feature type="region of interest" description="Disordered" evidence="12">
    <location>
        <begin position="486"/>
        <end position="508"/>
    </location>
</feature>
<keyword evidence="15" id="KW-1185">Reference proteome</keyword>
<feature type="region of interest" description="Disordered" evidence="12">
    <location>
        <begin position="287"/>
        <end position="320"/>
    </location>
</feature>
<keyword evidence="7" id="KW-0238">DNA-binding</keyword>
<dbReference type="SMART" id="SM00739">
    <property type="entry name" value="KOW"/>
    <property type="match status" value="2"/>
</dbReference>
<accession>A0AAD3H1H4</accession>
<feature type="repeat" description="TPR" evidence="11">
    <location>
        <begin position="1240"/>
        <end position="1273"/>
    </location>
</feature>
<dbReference type="InterPro" id="IPR005824">
    <property type="entry name" value="KOW"/>
</dbReference>
<evidence type="ECO:0000256" key="7">
    <source>
        <dbReference type="ARBA" id="ARBA00023125"/>
    </source>
</evidence>
<evidence type="ECO:0000256" key="3">
    <source>
        <dbReference type="ARBA" id="ARBA00022723"/>
    </source>
</evidence>
<feature type="domain" description="RRM" evidence="13">
    <location>
        <begin position="381"/>
        <end position="461"/>
    </location>
</feature>
<evidence type="ECO:0000256" key="4">
    <source>
        <dbReference type="ARBA" id="ARBA00022737"/>
    </source>
</evidence>
<evidence type="ECO:0000313" key="15">
    <source>
        <dbReference type="Proteomes" id="UP001054902"/>
    </source>
</evidence>
<dbReference type="PANTHER" id="PTHR45641">
    <property type="entry name" value="TETRATRICOPEPTIDE REPEAT PROTEIN (AFU_ORTHOLOGUE AFUA_6G03870)"/>
    <property type="match status" value="1"/>
</dbReference>
<evidence type="ECO:0000256" key="10">
    <source>
        <dbReference type="PROSITE-ProRule" id="PRU00176"/>
    </source>
</evidence>
<feature type="compositionally biased region" description="Polar residues" evidence="12">
    <location>
        <begin position="1125"/>
        <end position="1134"/>
    </location>
</feature>
<dbReference type="PROSITE" id="PS50293">
    <property type="entry name" value="TPR_REGION"/>
    <property type="match status" value="1"/>
</dbReference>
<keyword evidence="8" id="KW-0804">Transcription</keyword>
<comment type="subcellular location">
    <subcellularLocation>
        <location evidence="1">Nucleus</location>
    </subcellularLocation>
</comment>
<reference evidence="14 15" key="1">
    <citation type="journal article" date="2021" name="Sci. Rep.">
        <title>The genome of the diatom Chaetoceros tenuissimus carries an ancient integrated fragment of an extant virus.</title>
        <authorList>
            <person name="Hongo Y."/>
            <person name="Kimura K."/>
            <person name="Takaki Y."/>
            <person name="Yoshida Y."/>
            <person name="Baba S."/>
            <person name="Kobayashi G."/>
            <person name="Nagasaki K."/>
            <person name="Hano T."/>
            <person name="Tomaru Y."/>
        </authorList>
    </citation>
    <scope>NUCLEOTIDE SEQUENCE [LARGE SCALE GENOMIC DNA]</scope>
    <source>
        <strain evidence="14 15">NIES-3715</strain>
    </source>
</reference>
<dbReference type="Gene3D" id="1.25.40.10">
    <property type="entry name" value="Tetratricopeptide repeat domain"/>
    <property type="match status" value="1"/>
</dbReference>
<dbReference type="Gene3D" id="3.30.70.330">
    <property type="match status" value="2"/>
</dbReference>
<dbReference type="PROSITE" id="PS50005">
    <property type="entry name" value="TPR"/>
    <property type="match status" value="3"/>
</dbReference>
<feature type="region of interest" description="Disordered" evidence="12">
    <location>
        <begin position="82"/>
        <end position="134"/>
    </location>
</feature>
<dbReference type="EMBL" id="BLLK01000022">
    <property type="protein sequence ID" value="GFH46414.1"/>
    <property type="molecule type" value="Genomic_DNA"/>
</dbReference>
<keyword evidence="6" id="KW-0862">Zinc</keyword>
<feature type="compositionally biased region" description="Polar residues" evidence="12">
    <location>
        <begin position="96"/>
        <end position="134"/>
    </location>
</feature>
<dbReference type="Proteomes" id="UP001054902">
    <property type="component" value="Unassembled WGS sequence"/>
</dbReference>
<comment type="caution">
    <text evidence="14">The sequence shown here is derived from an EMBL/GenBank/DDBJ whole genome shotgun (WGS) entry which is preliminary data.</text>
</comment>
<evidence type="ECO:0000256" key="5">
    <source>
        <dbReference type="ARBA" id="ARBA00022803"/>
    </source>
</evidence>
<organism evidence="14 15">
    <name type="scientific">Chaetoceros tenuissimus</name>
    <dbReference type="NCBI Taxonomy" id="426638"/>
    <lineage>
        <taxon>Eukaryota</taxon>
        <taxon>Sar</taxon>
        <taxon>Stramenopiles</taxon>
        <taxon>Ochrophyta</taxon>
        <taxon>Bacillariophyta</taxon>
        <taxon>Coscinodiscophyceae</taxon>
        <taxon>Chaetocerotophycidae</taxon>
        <taxon>Chaetocerotales</taxon>
        <taxon>Chaetocerotaceae</taxon>
        <taxon>Chaetoceros</taxon>
    </lineage>
</organism>
<dbReference type="GO" id="GO:0003677">
    <property type="term" value="F:DNA binding"/>
    <property type="evidence" value="ECO:0007669"/>
    <property type="project" value="UniProtKB-KW"/>
</dbReference>
<dbReference type="GO" id="GO:0046872">
    <property type="term" value="F:metal ion binding"/>
    <property type="evidence" value="ECO:0007669"/>
    <property type="project" value="UniProtKB-KW"/>
</dbReference>
<keyword evidence="2" id="KW-0597">Phosphoprotein</keyword>
<dbReference type="GO" id="GO:0006366">
    <property type="term" value="P:transcription by RNA polymerase II"/>
    <property type="evidence" value="ECO:0007669"/>
    <property type="project" value="InterPro"/>
</dbReference>
<proteinExistence type="predicted"/>